<dbReference type="AlphaFoldDB" id="A0A0P7B0M7"/>
<name>A0A0P7B0M7_9HYPO</name>
<organism evidence="1 2">
    <name type="scientific">Neonectria ditissima</name>
    <dbReference type="NCBI Taxonomy" id="78410"/>
    <lineage>
        <taxon>Eukaryota</taxon>
        <taxon>Fungi</taxon>
        <taxon>Dikarya</taxon>
        <taxon>Ascomycota</taxon>
        <taxon>Pezizomycotina</taxon>
        <taxon>Sordariomycetes</taxon>
        <taxon>Hypocreomycetidae</taxon>
        <taxon>Hypocreales</taxon>
        <taxon>Nectriaceae</taxon>
        <taxon>Neonectria</taxon>
    </lineage>
</organism>
<accession>A0A0P7B0M7</accession>
<dbReference type="OrthoDB" id="4500473at2759"/>
<protein>
    <submittedName>
        <fullName evidence="1">Uncharacterized protein</fullName>
    </submittedName>
</protein>
<reference evidence="1 2" key="1">
    <citation type="submission" date="2015-09" db="EMBL/GenBank/DDBJ databases">
        <title>Draft genome of a European isolate of the apple canker pathogen Neonectria ditissima.</title>
        <authorList>
            <person name="Gomez-Cortecero A."/>
            <person name="Harrison R.J."/>
            <person name="Armitage A.D."/>
        </authorList>
    </citation>
    <scope>NUCLEOTIDE SEQUENCE [LARGE SCALE GENOMIC DNA]</scope>
    <source>
        <strain evidence="1 2">R09/05</strain>
    </source>
</reference>
<evidence type="ECO:0000313" key="2">
    <source>
        <dbReference type="Proteomes" id="UP000050424"/>
    </source>
</evidence>
<evidence type="ECO:0000313" key="1">
    <source>
        <dbReference type="EMBL" id="KPM39539.1"/>
    </source>
</evidence>
<sequence>MPKHTWFLSPDFTFFPEGELRLGMLLKYPDRPTLALASLSPEETPEIPLPAVNIITEPGHAHSAGSGRSAGANIFAKFVGLASASGSADVSRYKDVEFGAVDHEVRSFSRAPSPEALQAIVQLDAVKKFSNSGPFGRIRKRPVYLLSGLRVVKDSLSVTNTTGSTTSVTTEASASAASLGAPVPVELGGGVSTTGEKHESHSYNTAPGIVFAYRLHIIRPKSEGKADSELFSDKAAFFTGGKEDDDDEEQEMELAGVTGDMIKDQGQKGLKSTVEEYNVGDDAVVVFKHK</sequence>
<dbReference type="EMBL" id="LKCW01000104">
    <property type="protein sequence ID" value="KPM39539.1"/>
    <property type="molecule type" value="Genomic_DNA"/>
</dbReference>
<proteinExistence type="predicted"/>
<keyword evidence="2" id="KW-1185">Reference proteome</keyword>
<gene>
    <name evidence="1" type="ORF">AK830_g7030</name>
</gene>
<dbReference type="Proteomes" id="UP000050424">
    <property type="component" value="Unassembled WGS sequence"/>
</dbReference>
<comment type="caution">
    <text evidence="1">The sequence shown here is derived from an EMBL/GenBank/DDBJ whole genome shotgun (WGS) entry which is preliminary data.</text>
</comment>